<proteinExistence type="predicted"/>
<evidence type="ECO:0000256" key="1">
    <source>
        <dbReference type="SAM" id="MobiDB-lite"/>
    </source>
</evidence>
<feature type="compositionally biased region" description="Low complexity" evidence="1">
    <location>
        <begin position="736"/>
        <end position="758"/>
    </location>
</feature>
<dbReference type="AlphaFoldDB" id="A0A835T2Z6"/>
<evidence type="ECO:0000313" key="2">
    <source>
        <dbReference type="EMBL" id="KAG2436082.1"/>
    </source>
</evidence>
<feature type="region of interest" description="Disordered" evidence="1">
    <location>
        <begin position="730"/>
        <end position="758"/>
    </location>
</feature>
<comment type="caution">
    <text evidence="2">The sequence shown here is derived from an EMBL/GenBank/DDBJ whole genome shotgun (WGS) entry which is preliminary data.</text>
</comment>
<gene>
    <name evidence="2" type="ORF">HYH02_011593</name>
</gene>
<dbReference type="EMBL" id="JAEHOD010000050">
    <property type="protein sequence ID" value="KAG2436082.1"/>
    <property type="molecule type" value="Genomic_DNA"/>
</dbReference>
<feature type="region of interest" description="Disordered" evidence="1">
    <location>
        <begin position="185"/>
        <end position="265"/>
    </location>
</feature>
<dbReference type="OrthoDB" id="10689166at2759"/>
<feature type="compositionally biased region" description="Acidic residues" evidence="1">
    <location>
        <begin position="236"/>
        <end position="255"/>
    </location>
</feature>
<sequence length="831" mass="83680">MEIQIYQPWVHALLLVDSEVPVVERRACANPGTASCGPSAAVKGGALRRLSEDDTAACDIGNTWCSPVAAPGPAASATSATVPACMGAPGGAVMAAEATANRQSVDTHAAALLAPLRLAPAAFWSPMVHHADGTAADAAQATSRLATNAAASCEHTSAMEQREQQHLSAAALESAESCSAPVCAAPAPPPLPEPMVAAAATAAEEEEEEQDEVPESDLLEAEPSSSWEQPQSWCGEDSELECEPEPGQQEEGEDEAAAREAESSDEDGFFFSQYKNAAYDDLQQQQQQQQQQQDGRLLQAAMQPSAFAAYGGPFAPPTPCSSVHVMMRDNDLFDPHLASSACDAFSCSAAGAAAEVAGSGGGADAAELANEPAAPEKQLPPQLPRAESFAPATPALSACPSLARADSSLLTAAAAGGASAPSAPSALSRSASLRSPGARAALARRALWLVCAEEDSDVAEAAEEVVPGDAAERRLAASVEAALRENPLFSCDALRLPAAASAAADGAALESSAASLALKYDNPCFAAECAKGDDGERPQEQAMTASNSFCEPPDAPCMPSLASPDTPRSPAPAAPAAIATQSFAPSAAGRRAVSCARGGSRAATGAPPPQAKPAWRPNGTKAGAVPQRAPARPGSTATPSWGRPAAGRSTTHGTLPPGAPRYLAPTAAFLASVRNAAPKCAQRSPLAAAAKATAAAAPAAPARPPFRPASKYSKAAVDKAAQHCAAAPCSIGSRRTGTSSQPPASTASSRSRTSSGACGAGAAPANMLLPGFMRPTAAFLAATAAGGVASCPMSLRASSSGAGSSPATPEALRNGGMVGSAYKAMKRPVWR</sequence>
<feature type="compositionally biased region" description="Acidic residues" evidence="1">
    <location>
        <begin position="203"/>
        <end position="220"/>
    </location>
</feature>
<feature type="region of interest" description="Disordered" evidence="1">
    <location>
        <begin position="590"/>
        <end position="659"/>
    </location>
</feature>
<feature type="compositionally biased region" description="Polar residues" evidence="1">
    <location>
        <begin position="223"/>
        <end position="232"/>
    </location>
</feature>
<organism evidence="2 3">
    <name type="scientific">Chlamydomonas schloesseri</name>
    <dbReference type="NCBI Taxonomy" id="2026947"/>
    <lineage>
        <taxon>Eukaryota</taxon>
        <taxon>Viridiplantae</taxon>
        <taxon>Chlorophyta</taxon>
        <taxon>core chlorophytes</taxon>
        <taxon>Chlorophyceae</taxon>
        <taxon>CS clade</taxon>
        <taxon>Chlamydomonadales</taxon>
        <taxon>Chlamydomonadaceae</taxon>
        <taxon>Chlamydomonas</taxon>
    </lineage>
</organism>
<protein>
    <submittedName>
        <fullName evidence="2">Uncharacterized protein</fullName>
    </submittedName>
</protein>
<keyword evidence="3" id="KW-1185">Reference proteome</keyword>
<reference evidence="2" key="1">
    <citation type="journal article" date="2020" name="bioRxiv">
        <title>Comparative genomics of Chlamydomonas.</title>
        <authorList>
            <person name="Craig R.J."/>
            <person name="Hasan A.R."/>
            <person name="Ness R.W."/>
            <person name="Keightley P.D."/>
        </authorList>
    </citation>
    <scope>NUCLEOTIDE SEQUENCE</scope>
    <source>
        <strain evidence="2">CCAP 11/173</strain>
    </source>
</reference>
<name>A0A835T2Z6_9CHLO</name>
<accession>A0A835T2Z6</accession>
<feature type="region of interest" description="Disordered" evidence="1">
    <location>
        <begin position="531"/>
        <end position="576"/>
    </location>
</feature>
<dbReference type="Proteomes" id="UP000613740">
    <property type="component" value="Unassembled WGS sequence"/>
</dbReference>
<feature type="region of interest" description="Disordered" evidence="1">
    <location>
        <begin position="795"/>
        <end position="815"/>
    </location>
</feature>
<evidence type="ECO:0000313" key="3">
    <source>
        <dbReference type="Proteomes" id="UP000613740"/>
    </source>
</evidence>